<keyword evidence="1" id="KW-0812">Transmembrane</keyword>
<sequence length="55" mass="5963">MTTRTIGNVRGMPELPDIDEATRGILLYLLLALLALAIFVFGNPDGFVVTDFPAL</sequence>
<keyword evidence="1" id="KW-1133">Transmembrane helix</keyword>
<name>A0ABD5PBG4_9EURY</name>
<evidence type="ECO:0000313" key="2">
    <source>
        <dbReference type="EMBL" id="MFC4358239.1"/>
    </source>
</evidence>
<accession>A0ABD5PBG4</accession>
<organism evidence="2 3">
    <name type="scientific">Halobium salinum</name>
    <dbReference type="NCBI Taxonomy" id="1364940"/>
    <lineage>
        <taxon>Archaea</taxon>
        <taxon>Methanobacteriati</taxon>
        <taxon>Methanobacteriota</taxon>
        <taxon>Stenosarchaea group</taxon>
        <taxon>Halobacteria</taxon>
        <taxon>Halobacteriales</taxon>
        <taxon>Haloferacaceae</taxon>
        <taxon>Halobium</taxon>
    </lineage>
</organism>
<gene>
    <name evidence="2" type="ORF">ACFO0N_09795</name>
</gene>
<keyword evidence="3" id="KW-1185">Reference proteome</keyword>
<dbReference type="RefSeq" id="WP_267624107.1">
    <property type="nucleotide sequence ID" value="NZ_JAODIW010000008.1"/>
</dbReference>
<feature type="transmembrane region" description="Helical" evidence="1">
    <location>
        <begin position="21"/>
        <end position="42"/>
    </location>
</feature>
<evidence type="ECO:0000256" key="1">
    <source>
        <dbReference type="SAM" id="Phobius"/>
    </source>
</evidence>
<proteinExistence type="predicted"/>
<dbReference type="AlphaFoldDB" id="A0ABD5PBG4"/>
<keyword evidence="1" id="KW-0472">Membrane</keyword>
<protein>
    <submittedName>
        <fullName evidence="2">Uncharacterized protein</fullName>
    </submittedName>
</protein>
<dbReference type="Proteomes" id="UP001595921">
    <property type="component" value="Unassembled WGS sequence"/>
</dbReference>
<evidence type="ECO:0000313" key="3">
    <source>
        <dbReference type="Proteomes" id="UP001595921"/>
    </source>
</evidence>
<reference evidence="2 3" key="1">
    <citation type="journal article" date="2019" name="Int. J. Syst. Evol. Microbiol.">
        <title>The Global Catalogue of Microorganisms (GCM) 10K type strain sequencing project: providing services to taxonomists for standard genome sequencing and annotation.</title>
        <authorList>
            <consortium name="The Broad Institute Genomics Platform"/>
            <consortium name="The Broad Institute Genome Sequencing Center for Infectious Disease"/>
            <person name="Wu L."/>
            <person name="Ma J."/>
        </authorList>
    </citation>
    <scope>NUCLEOTIDE SEQUENCE [LARGE SCALE GENOMIC DNA]</scope>
    <source>
        <strain evidence="2 3">CGMCC 1.12553</strain>
    </source>
</reference>
<dbReference type="EMBL" id="JBHSDS010000006">
    <property type="protein sequence ID" value="MFC4358239.1"/>
    <property type="molecule type" value="Genomic_DNA"/>
</dbReference>
<comment type="caution">
    <text evidence="2">The sequence shown here is derived from an EMBL/GenBank/DDBJ whole genome shotgun (WGS) entry which is preliminary data.</text>
</comment>